<evidence type="ECO:0000313" key="2">
    <source>
        <dbReference type="Proteomes" id="UP001165101"/>
    </source>
</evidence>
<dbReference type="EMBL" id="BSXV01001772">
    <property type="protein sequence ID" value="GME93890.1"/>
    <property type="molecule type" value="Genomic_DNA"/>
</dbReference>
<comment type="caution">
    <text evidence="1">The sequence shown here is derived from an EMBL/GenBank/DDBJ whole genome shotgun (WGS) entry which is preliminary data.</text>
</comment>
<reference evidence="1" key="1">
    <citation type="submission" date="2023-04" db="EMBL/GenBank/DDBJ databases">
        <title>Candida boidinii NBRC 1967.</title>
        <authorList>
            <person name="Ichikawa N."/>
            <person name="Sato H."/>
            <person name="Tonouchi N."/>
        </authorList>
    </citation>
    <scope>NUCLEOTIDE SEQUENCE</scope>
    <source>
        <strain evidence="1">NBRC 1967</strain>
    </source>
</reference>
<proteinExistence type="predicted"/>
<sequence length="817" mass="92029">MMEKFKMEEEEQIGDLIDSESTDNEDIIEDGLVEGQDQHSLQDYIADIDKLNKVTENIDIKNIKDVTDKSIDHMKTNRETEDVISDGYLTRKTEIDIISHSESLSSENSNHDSPDSTELEKGSYSDNTYRSSDTIKIPNISQKVKFEPSNSSKQKSDKNYKSNMESTTNESSEKESDTRKKKYQLDLLDVKELNDACSVNITFMEISQFFKYRVNDLCIPDEQYDGSDKFRNAETTDKAPTEDVDGGINTIIRSNTPGVDDNVSTVIGNTKNANPKSRNSRPASNNYGDEPTTQESIYRNIIKRISMLETNATLSLLYIEEQSKILSKAFESLENRQKTKFDILVSALNSTFHDRIQKLVSINENMSTEYRMQQIKLNHQTETQLYHLNSELVFQKRLVLFNTILIVCLLVYVIVSRDTYIETEIADGYYGNDYDADNYNDNRSLEVSSNRGKHSRVNSGYNSDASYVSSDYNPGNEGHNGGKGGSVYSYDYNENDDHESEFDDQDQHTGDVASNPTSAEDYTYDDYNCSDNESSKGVRFSQQPKYIDNNQFSPEKQREAISSPVGLQNLSDTPVKTKVVRVSLGHKLFSPVSGLSQAKYYSRFFSPSKDYKKQRGNSSITNDKSTRVEIDQQDNATQIPRDPAGRISSEFDDSYQRRKSISSHSKDNSKPKGKSLESVTLETVLKPHNLGNSDCATYGIGGIDGTEANDISETNGTFKDDTNTPNIDRNDRTPSRTPDNSSKASLVRLKLGDLKSEMEDASHLLLSDQVVSKGETDKNTSNKIFPESSGPVNFGISDMNVQLIEEKEESVDFGDDR</sequence>
<dbReference type="Proteomes" id="UP001165101">
    <property type="component" value="Unassembled WGS sequence"/>
</dbReference>
<protein>
    <submittedName>
        <fullName evidence="1">Unnamed protein product</fullName>
    </submittedName>
</protein>
<keyword evidence="2" id="KW-1185">Reference proteome</keyword>
<accession>A0ACB5TU50</accession>
<gene>
    <name evidence="1" type="ORF">Cboi01_000330700</name>
</gene>
<evidence type="ECO:0000313" key="1">
    <source>
        <dbReference type="EMBL" id="GME93890.1"/>
    </source>
</evidence>
<organism evidence="1 2">
    <name type="scientific">Candida boidinii</name>
    <name type="common">Yeast</name>
    <dbReference type="NCBI Taxonomy" id="5477"/>
    <lineage>
        <taxon>Eukaryota</taxon>
        <taxon>Fungi</taxon>
        <taxon>Dikarya</taxon>
        <taxon>Ascomycota</taxon>
        <taxon>Saccharomycotina</taxon>
        <taxon>Pichiomycetes</taxon>
        <taxon>Pichiales</taxon>
        <taxon>Pichiaceae</taxon>
        <taxon>Ogataea</taxon>
        <taxon>Ogataea/Candida clade</taxon>
    </lineage>
</organism>
<name>A0ACB5TU50_CANBO</name>